<proteinExistence type="predicted"/>
<name>S4NWN7_9NEOP</name>
<evidence type="ECO:0000313" key="1">
    <source>
        <dbReference type="EMBL" id="JAA83171.1"/>
    </source>
</evidence>
<dbReference type="EMBL" id="GAIX01009389">
    <property type="protein sequence ID" value="JAA83171.1"/>
    <property type="molecule type" value="Transcribed_RNA"/>
</dbReference>
<reference evidence="1" key="2">
    <citation type="submission" date="2013-05" db="EMBL/GenBank/DDBJ databases">
        <authorList>
            <person name="Carter J.-M."/>
            <person name="Baker S.C."/>
            <person name="Pink R."/>
            <person name="Carter D.R.F."/>
            <person name="Collins A."/>
            <person name="Tomlin J."/>
            <person name="Gibbs M."/>
            <person name="Breuker C.J."/>
        </authorList>
    </citation>
    <scope>NUCLEOTIDE SEQUENCE</scope>
    <source>
        <tissue evidence="1">Ovary</tissue>
    </source>
</reference>
<sequence length="68" mass="7874">MSLPLQFLMRKYDYTNSFTICALVTALDYRILAPKNGTVTIMGSRCAQIDDKRTCLLLFMTRCRILYT</sequence>
<organism evidence="1">
    <name type="scientific">Pararge aegeria</name>
    <name type="common">speckled wood butterfly</name>
    <dbReference type="NCBI Taxonomy" id="116150"/>
    <lineage>
        <taxon>Eukaryota</taxon>
        <taxon>Metazoa</taxon>
        <taxon>Ecdysozoa</taxon>
        <taxon>Arthropoda</taxon>
        <taxon>Hexapoda</taxon>
        <taxon>Insecta</taxon>
        <taxon>Pterygota</taxon>
        <taxon>Neoptera</taxon>
        <taxon>Endopterygota</taxon>
        <taxon>Lepidoptera</taxon>
        <taxon>Glossata</taxon>
        <taxon>Ditrysia</taxon>
        <taxon>Papilionoidea</taxon>
        <taxon>Nymphalidae</taxon>
        <taxon>Satyrinae</taxon>
        <taxon>Satyrini</taxon>
        <taxon>Parargina</taxon>
        <taxon>Pararge</taxon>
    </lineage>
</organism>
<protein>
    <submittedName>
        <fullName evidence="1">Uncharacterized protein</fullName>
    </submittedName>
</protein>
<dbReference type="AlphaFoldDB" id="S4NWN7"/>
<accession>S4NWN7</accession>
<reference evidence="1" key="1">
    <citation type="journal article" date="2013" name="BMC Genomics">
        <title>Unscrambling butterfly oogenesis.</title>
        <authorList>
            <person name="Carter J.M."/>
            <person name="Baker S.C."/>
            <person name="Pink R."/>
            <person name="Carter D.R."/>
            <person name="Collins A."/>
            <person name="Tomlin J."/>
            <person name="Gibbs M."/>
            <person name="Breuker C.J."/>
        </authorList>
    </citation>
    <scope>NUCLEOTIDE SEQUENCE</scope>
    <source>
        <tissue evidence="1">Ovary</tissue>
    </source>
</reference>